<evidence type="ECO:0000256" key="10">
    <source>
        <dbReference type="RuleBase" id="RU004504"/>
    </source>
</evidence>
<evidence type="ECO:0000259" key="11">
    <source>
        <dbReference type="Pfam" id="PF00266"/>
    </source>
</evidence>
<comment type="catalytic activity">
    <reaction evidence="9">
        <text>(sulfur carrier)-H + L-cysteine = (sulfur carrier)-SH + L-alanine</text>
        <dbReference type="Rhea" id="RHEA:43892"/>
        <dbReference type="Rhea" id="RHEA-COMP:14737"/>
        <dbReference type="Rhea" id="RHEA-COMP:14739"/>
        <dbReference type="ChEBI" id="CHEBI:29917"/>
        <dbReference type="ChEBI" id="CHEBI:35235"/>
        <dbReference type="ChEBI" id="CHEBI:57972"/>
        <dbReference type="ChEBI" id="CHEBI:64428"/>
        <dbReference type="EC" id="2.8.1.7"/>
    </reaction>
</comment>
<dbReference type="OrthoDB" id="9808002at2"/>
<dbReference type="PROSITE" id="PS00595">
    <property type="entry name" value="AA_TRANSFER_CLASS_5"/>
    <property type="match status" value="1"/>
</dbReference>
<dbReference type="PIRSF" id="PIRSF005572">
    <property type="entry name" value="NifS"/>
    <property type="match status" value="1"/>
</dbReference>
<dbReference type="Gene3D" id="3.40.640.10">
    <property type="entry name" value="Type I PLP-dependent aspartate aminotransferase-like (Major domain)"/>
    <property type="match status" value="1"/>
</dbReference>
<evidence type="ECO:0000256" key="2">
    <source>
        <dbReference type="ARBA" id="ARBA00006490"/>
    </source>
</evidence>
<keyword evidence="4" id="KW-0808">Transferase</keyword>
<dbReference type="PANTHER" id="PTHR11601:SF34">
    <property type="entry name" value="CYSTEINE DESULFURASE"/>
    <property type="match status" value="1"/>
</dbReference>
<evidence type="ECO:0000313" key="13">
    <source>
        <dbReference type="Proteomes" id="UP000185628"/>
    </source>
</evidence>
<dbReference type="InterPro" id="IPR015424">
    <property type="entry name" value="PyrdxlP-dep_Trfase"/>
</dbReference>
<evidence type="ECO:0000313" key="12">
    <source>
        <dbReference type="EMBL" id="OKL53594.1"/>
    </source>
</evidence>
<dbReference type="InterPro" id="IPR015421">
    <property type="entry name" value="PyrdxlP-dep_Trfase_major"/>
</dbReference>
<keyword evidence="7" id="KW-0408">Iron</keyword>
<dbReference type="InterPro" id="IPR020578">
    <property type="entry name" value="Aminotrans_V_PyrdxlP_BS"/>
</dbReference>
<name>A0A1Q5Q156_9ACTO</name>
<dbReference type="GO" id="GO:0046872">
    <property type="term" value="F:metal ion binding"/>
    <property type="evidence" value="ECO:0007669"/>
    <property type="project" value="UniProtKB-KW"/>
</dbReference>
<dbReference type="GO" id="GO:0031071">
    <property type="term" value="F:cysteine desulfurase activity"/>
    <property type="evidence" value="ECO:0007669"/>
    <property type="project" value="UniProtKB-EC"/>
</dbReference>
<evidence type="ECO:0000256" key="9">
    <source>
        <dbReference type="ARBA" id="ARBA00050776"/>
    </source>
</evidence>
<keyword evidence="8" id="KW-0411">Iron-sulfur</keyword>
<gene>
    <name evidence="12" type="ORF">BSZ39_08715</name>
</gene>
<comment type="similarity">
    <text evidence="2">Belongs to the class-V pyridoxal-phosphate-dependent aminotransferase family. NifS/IscS subfamily.</text>
</comment>
<evidence type="ECO:0000256" key="5">
    <source>
        <dbReference type="ARBA" id="ARBA00022723"/>
    </source>
</evidence>
<dbReference type="Gene3D" id="3.90.1150.10">
    <property type="entry name" value="Aspartate Aminotransferase, domain 1"/>
    <property type="match status" value="1"/>
</dbReference>
<dbReference type="PANTHER" id="PTHR11601">
    <property type="entry name" value="CYSTEINE DESULFURYLASE FAMILY MEMBER"/>
    <property type="match status" value="1"/>
</dbReference>
<organism evidence="12 13">
    <name type="scientific">Bowdeniella nasicola</name>
    <dbReference type="NCBI Taxonomy" id="208480"/>
    <lineage>
        <taxon>Bacteria</taxon>
        <taxon>Bacillati</taxon>
        <taxon>Actinomycetota</taxon>
        <taxon>Actinomycetes</taxon>
        <taxon>Actinomycetales</taxon>
        <taxon>Actinomycetaceae</taxon>
        <taxon>Bowdeniella</taxon>
    </lineage>
</organism>
<evidence type="ECO:0000256" key="4">
    <source>
        <dbReference type="ARBA" id="ARBA00022679"/>
    </source>
</evidence>
<evidence type="ECO:0000256" key="8">
    <source>
        <dbReference type="ARBA" id="ARBA00023014"/>
    </source>
</evidence>
<feature type="domain" description="Aminotransferase class V" evidence="11">
    <location>
        <begin position="5"/>
        <end position="364"/>
    </location>
</feature>
<dbReference type="STRING" id="208480.SAMN02910418_00227"/>
<dbReference type="InterPro" id="IPR000192">
    <property type="entry name" value="Aminotrans_V_dom"/>
</dbReference>
<dbReference type="InterPro" id="IPR016454">
    <property type="entry name" value="Cysteine_dSase"/>
</dbReference>
<evidence type="ECO:0000256" key="3">
    <source>
        <dbReference type="ARBA" id="ARBA00012239"/>
    </source>
</evidence>
<evidence type="ECO:0000256" key="7">
    <source>
        <dbReference type="ARBA" id="ARBA00023004"/>
    </source>
</evidence>
<dbReference type="AlphaFoldDB" id="A0A1Q5Q156"/>
<evidence type="ECO:0000256" key="1">
    <source>
        <dbReference type="ARBA" id="ARBA00001933"/>
    </source>
</evidence>
<sequence length="385" mass="38782">MSTAYLDHAATSRIRPVAAAAYARELVQFGNPSSLHAAGRAARARLEEAREQIAQAIGARPVEVVFTSGGSEADAIALAGIPTALAAAGKASATVISAIEHDAVRLTARATAERLGHRLVELPTDTRGVIDLDALDAALGEPTGLVSVMWANNETGVIQPIADVIERAHAAGALAHSDAVQAVGRIPVDFAASGLDALSLTGHKIGAPVGTGVLIAKTSTPITDLRPGGGQERAIRSGTLDVAGACVLAAALTEATAELAAQRDRLAAHTETLRAALAPLPGVRLTGEGTDQLPGFVHVIVEGANSEALLLLADMAGLAAASSSACHAGVQSLSHVVAALGYRDDDAIAPLRLSLGWDTTDAEVAHAAATLPGVIAQAQAAGGAR</sequence>
<dbReference type="InterPro" id="IPR015422">
    <property type="entry name" value="PyrdxlP-dep_Trfase_small"/>
</dbReference>
<reference evidence="13" key="1">
    <citation type="submission" date="2016-12" db="EMBL/GenBank/DDBJ databases">
        <authorList>
            <person name="Meng X."/>
        </authorList>
    </citation>
    <scope>NUCLEOTIDE SEQUENCE [LARGE SCALE GENOMIC DNA]</scope>
    <source>
        <strain evidence="13">DSM 19116</strain>
    </source>
</reference>
<dbReference type="GO" id="GO:0051536">
    <property type="term" value="F:iron-sulfur cluster binding"/>
    <property type="evidence" value="ECO:0007669"/>
    <property type="project" value="UniProtKB-KW"/>
</dbReference>
<proteinExistence type="inferred from homology"/>
<evidence type="ECO:0000256" key="6">
    <source>
        <dbReference type="ARBA" id="ARBA00022898"/>
    </source>
</evidence>
<dbReference type="Gene3D" id="1.10.260.50">
    <property type="match status" value="1"/>
</dbReference>
<comment type="cofactor">
    <cofactor evidence="1 10">
        <name>pyridoxal 5'-phosphate</name>
        <dbReference type="ChEBI" id="CHEBI:597326"/>
    </cofactor>
</comment>
<dbReference type="EC" id="2.8.1.7" evidence="3"/>
<dbReference type="SUPFAM" id="SSF53383">
    <property type="entry name" value="PLP-dependent transferases"/>
    <property type="match status" value="1"/>
</dbReference>
<dbReference type="RefSeq" id="WP_073716955.1">
    <property type="nucleotide sequence ID" value="NZ_MQVR01000051.1"/>
</dbReference>
<keyword evidence="13" id="KW-1185">Reference proteome</keyword>
<accession>A0A1Q5Q156</accession>
<dbReference type="Pfam" id="PF00266">
    <property type="entry name" value="Aminotran_5"/>
    <property type="match status" value="1"/>
</dbReference>
<dbReference type="EMBL" id="MQVR01000051">
    <property type="protein sequence ID" value="OKL53594.1"/>
    <property type="molecule type" value="Genomic_DNA"/>
</dbReference>
<dbReference type="Proteomes" id="UP000185628">
    <property type="component" value="Unassembled WGS sequence"/>
</dbReference>
<protein>
    <recommendedName>
        <fullName evidence="3">cysteine desulfurase</fullName>
        <ecNumber evidence="3">2.8.1.7</ecNumber>
    </recommendedName>
</protein>
<keyword evidence="5" id="KW-0479">Metal-binding</keyword>
<comment type="caution">
    <text evidence="12">The sequence shown here is derived from an EMBL/GenBank/DDBJ whole genome shotgun (WGS) entry which is preliminary data.</text>
</comment>
<keyword evidence="6" id="KW-0663">Pyridoxal phosphate</keyword>